<accession>A0A0N9I6I5</accession>
<sequence length="279" mass="30617">MTHTRELDAPPNLLALYGKAAITGIGRNGGSLPSTVYTRPSVAIDQEHLSRYAKVCGFRLTDQLPVTYPHILGFPLQVKLMTDSDFPFPLVGTVHAANRITQLRPLHVTDAPQLRVRVENLRDHPKGKQFDVITEALLGEDLVWHSTSTYLRRKGSGSSGEKKATEAPKAQAEWYVPDDIGRRYGEVSGDRNPIHLHALTAKLFGFPRAIAHGMWTKARSIAAFEGRLPDAYTVDVSFKLPVMLPSKVGFAGVRTDAGWAFDLFNARGGKPHLTGTITG</sequence>
<dbReference type="SUPFAM" id="SSF54637">
    <property type="entry name" value="Thioesterase/thiol ester dehydrase-isomerase"/>
    <property type="match status" value="2"/>
</dbReference>
<organism evidence="3 4">
    <name type="scientific">Kibdelosporangium phytohabitans</name>
    <dbReference type="NCBI Taxonomy" id="860235"/>
    <lineage>
        <taxon>Bacteria</taxon>
        <taxon>Bacillati</taxon>
        <taxon>Actinomycetota</taxon>
        <taxon>Actinomycetes</taxon>
        <taxon>Pseudonocardiales</taxon>
        <taxon>Pseudonocardiaceae</taxon>
        <taxon>Kibdelosporangium</taxon>
    </lineage>
</organism>
<dbReference type="PANTHER" id="PTHR43841">
    <property type="entry name" value="3-HYDROXYACYL-THIOESTER DEHYDRATASE HTDX-RELATED"/>
    <property type="match status" value="1"/>
</dbReference>
<evidence type="ECO:0000259" key="2">
    <source>
        <dbReference type="Pfam" id="PF01575"/>
    </source>
</evidence>
<dbReference type="EMBL" id="CP012752">
    <property type="protein sequence ID" value="ALG15720.1"/>
    <property type="molecule type" value="Genomic_DNA"/>
</dbReference>
<dbReference type="PANTHER" id="PTHR43841:SF1">
    <property type="entry name" value="3-HYDROXYACYL-THIOESTER DEHYDRATASE X"/>
    <property type="match status" value="1"/>
</dbReference>
<reference evidence="3 4" key="1">
    <citation type="submission" date="2015-07" db="EMBL/GenBank/DDBJ databases">
        <title>Genome sequencing of Kibdelosporangium phytohabitans.</title>
        <authorList>
            <person name="Qin S."/>
            <person name="Xing K."/>
        </authorList>
    </citation>
    <scope>NUCLEOTIDE SEQUENCE [LARGE SCALE GENOMIC DNA]</scope>
    <source>
        <strain evidence="3 4">KLBMP1111</strain>
    </source>
</reference>
<dbReference type="Pfam" id="PF01575">
    <property type="entry name" value="MaoC_dehydratas"/>
    <property type="match status" value="1"/>
</dbReference>
<evidence type="ECO:0000256" key="1">
    <source>
        <dbReference type="ARBA" id="ARBA00005254"/>
    </source>
</evidence>
<keyword evidence="4" id="KW-1185">Reference proteome</keyword>
<dbReference type="Gene3D" id="3.10.129.10">
    <property type="entry name" value="Hotdog Thioesterase"/>
    <property type="match status" value="1"/>
</dbReference>
<dbReference type="STRING" id="860235.AOZ06_52445"/>
<evidence type="ECO:0000313" key="3">
    <source>
        <dbReference type="EMBL" id="ALG15720.1"/>
    </source>
</evidence>
<dbReference type="KEGG" id="kphy:AOZ06_52445"/>
<name>A0A0N9I6I5_9PSEU</name>
<dbReference type="RefSeq" id="WP_054297560.1">
    <property type="nucleotide sequence ID" value="NZ_CP012752.1"/>
</dbReference>
<comment type="similarity">
    <text evidence="1">Belongs to the enoyl-CoA hydratase/isomerase family.</text>
</comment>
<dbReference type="AlphaFoldDB" id="A0A0N9I6I5"/>
<protein>
    <submittedName>
        <fullName evidence="3">Dehydratase</fullName>
    </submittedName>
</protein>
<dbReference type="Proteomes" id="UP000063699">
    <property type="component" value="Chromosome"/>
</dbReference>
<dbReference type="OrthoDB" id="9774179at2"/>
<dbReference type="InterPro" id="IPR002539">
    <property type="entry name" value="MaoC-like_dom"/>
</dbReference>
<feature type="domain" description="MaoC-like" evidence="2">
    <location>
        <begin position="169"/>
        <end position="256"/>
    </location>
</feature>
<proteinExistence type="inferred from homology"/>
<evidence type="ECO:0000313" key="4">
    <source>
        <dbReference type="Proteomes" id="UP000063699"/>
    </source>
</evidence>
<dbReference type="InterPro" id="IPR029069">
    <property type="entry name" value="HotDog_dom_sf"/>
</dbReference>
<gene>
    <name evidence="3" type="ORF">AOZ06_52445</name>
</gene>